<dbReference type="InterPro" id="IPR012754">
    <property type="entry name" value="DNA-dir_RpoC_beta_prime_bact"/>
</dbReference>
<evidence type="ECO:0000313" key="13">
    <source>
        <dbReference type="Proteomes" id="UP000324595"/>
    </source>
</evidence>
<dbReference type="SMART" id="SM00663">
    <property type="entry name" value="RPOLA_N"/>
    <property type="match status" value="1"/>
</dbReference>
<comment type="catalytic activity">
    <reaction evidence="6 7 8">
        <text>RNA(n) + a ribonucleoside 5'-triphosphate = RNA(n+1) + diphosphate</text>
        <dbReference type="Rhea" id="RHEA:21248"/>
        <dbReference type="Rhea" id="RHEA-COMP:14527"/>
        <dbReference type="Rhea" id="RHEA-COMP:17342"/>
        <dbReference type="ChEBI" id="CHEBI:33019"/>
        <dbReference type="ChEBI" id="CHEBI:61557"/>
        <dbReference type="ChEBI" id="CHEBI:140395"/>
        <dbReference type="EC" id="2.7.7.6"/>
    </reaction>
</comment>
<sequence length="1450" mass="163230">MPTTNTLTVSKDFDKIGISLSSPETILSRSHGEVLTPETINYRTFKPEMDGLFCEKIFGPVKDYECHCGKYKRIRYKGIICDRCGVEVTRKAVRRERMGHISLTVPVVHIWYFKSLPNKLAYLLGYSSKNLEKIVYYETYVVMNPGVARDLGYKKGDLISEEEYYDIQEQLPEDQWEMEDDNKEKFRAKEGAEAIYELLETQDLDELAYRLRYEARNETSQMRKKKKLKRLQVIESFRAANQHTENRPEWMIQSVIPVIPPELRPLVPLEGGRFATSDLNDLYRRVIIRNNRLKRLVDIKAPDVILRNEKRMLQEAVDSLYDNSRKSNAVRNNNRPLKSLSDMLKGKSGRFRQNLLGKRVDYSGRSVIVVGPDLKMHQCGLPKEMAVELYKPFIIRRLIERGYVKTVKSAKKVVDRRDKVVWEVLENVIEGHPILLNRAPTLHRLGIQAYQPVLIEEKAVQLHPLSCTAFNADFDGDQMAVHLPLSHDAILEASVLMLGSHNILSPANGGPIAVPSQDMVLGIYYLTKMANDQRGEGKTFANLDEVLIAYDRDRLDLHAKINIRIPVTDEDGNEGYEIVKSTTGRVIFNKILPEGIEYVNRTLGKKELRSLIGDIHYEVGTARTAEFLDEMKRLGFNQATTGGLSFSLEDIVIPDEKKELIQNAQDEVSEITDRYEMGFITDNERYNQVIDKWTSTTNRVSESLFESLTEDREGFNPVFMMADSGARGSKEQIRQLGGMRGLMAKPQKSSMQEGNEVIENPILSSFREGLTVLEYFISTHGARKGLADTALKTADAGYLTRRLVDVSQDIIINEKDCGTLRGIKMKALKDNEDVIESLEDRILGRVSLHDIYDPIDDELLCEANQMIDEQVAKSIAETSIEEVEIRSVLTCESEQGVCSKCYGRDLSRGTMVQVGEAVGVIAAQSIGEPGTQLTLRTFHVGGTASRMESESQHKAKFEGTAEFENIRVVEYDDGEEIHDVVLSRAGEVKIVDEEGKVLTTYNIPYGSELLIEEGDELLEDMPICTWDPYNANIYAEIDGTIEYKDIMEDITFSEETDTQTGHREKVVIDSKDRSLVPTLMVKGSDDRVREKTLPVDTHIVVDDGEDVSAGQVLAKIPRTTGQSKDITAGLPRVTELFEARSPNDPAAVSEIDGIVSMGGRKRGKQEVIVESKDGKTEKTYLISLSKHILVQENDYVEAGEQLSDGTIPAEEILNILGPYAVQSYLVNEIQEVYRLQGVKINDKHIETIVRTMMQKVEVTHSGDTMYLEGDKVDRFELNNKNDELIGKYVVTETGGSDLKQGSILDRREVREINNELIREGEEEIETREAEPAISKPILLGITRAALSTESWLSAASFQETTKVLTQASIEAKKDLLKGLKENVIVGHKVPAGTGLRKYDDLIVGKKEELDEDEQEVAKVFNELSGAGEPNGEGEEEEVSATEADVEEDES</sequence>
<dbReference type="Gene3D" id="1.10.132.30">
    <property type="match status" value="1"/>
</dbReference>
<comment type="subunit">
    <text evidence="7">The RNAP catalytic core consists of 2 alpha, 1 beta, 1 beta' and 1 omega subunit. When a sigma factor is associated with the core the holoenzyme is formed, which can initiate transcription.</text>
</comment>
<keyword evidence="7" id="KW-0460">Magnesium</keyword>
<dbReference type="OrthoDB" id="9815296at2"/>
<dbReference type="Gene3D" id="1.10.1790.20">
    <property type="match status" value="1"/>
</dbReference>
<gene>
    <name evidence="7" type="primary">rpoC</name>
    <name evidence="12" type="ORF">LX73_1872</name>
</gene>
<comment type="cofactor">
    <cofactor evidence="7">
        <name>Zn(2+)</name>
        <dbReference type="ChEBI" id="CHEBI:29105"/>
    </cofactor>
    <text evidence="7">Binds 2 Zn(2+) ions per subunit.</text>
</comment>
<keyword evidence="2 7" id="KW-0808">Transferase</keyword>
<feature type="domain" description="RNA polymerase N-terminal" evidence="11">
    <location>
        <begin position="249"/>
        <end position="527"/>
    </location>
</feature>
<feature type="binding site" evidence="7">
    <location>
        <position position="68"/>
    </location>
    <ligand>
        <name>Zn(2+)</name>
        <dbReference type="ChEBI" id="CHEBI:29105"/>
        <label>1</label>
    </ligand>
</feature>
<dbReference type="SUPFAM" id="SSF64484">
    <property type="entry name" value="beta and beta-prime subunits of DNA dependent RNA-polymerase"/>
    <property type="match status" value="1"/>
</dbReference>
<evidence type="ECO:0000256" key="7">
    <source>
        <dbReference type="HAMAP-Rule" id="MF_01322"/>
    </source>
</evidence>
<dbReference type="NCBIfam" id="TIGR02386">
    <property type="entry name" value="rpoC_TIGR"/>
    <property type="match status" value="1"/>
</dbReference>
<dbReference type="Pfam" id="PF05000">
    <property type="entry name" value="RNA_pol_Rpb1_4"/>
    <property type="match status" value="1"/>
</dbReference>
<dbReference type="GO" id="GO:0006351">
    <property type="term" value="P:DNA-templated transcription"/>
    <property type="evidence" value="ECO:0007669"/>
    <property type="project" value="UniProtKB-UniRule"/>
</dbReference>
<accession>A0A5D3YG34</accession>
<feature type="binding site" evidence="7">
    <location>
        <position position="898"/>
    </location>
    <ligand>
        <name>Zn(2+)</name>
        <dbReference type="ChEBI" id="CHEBI:29105"/>
        <label>2</label>
    </ligand>
</feature>
<keyword evidence="9" id="KW-0175">Coiled coil</keyword>
<dbReference type="InterPro" id="IPR007080">
    <property type="entry name" value="RNA_pol_Rpb1_1"/>
</dbReference>
<dbReference type="GO" id="GO:0000428">
    <property type="term" value="C:DNA-directed RNA polymerase complex"/>
    <property type="evidence" value="ECO:0007669"/>
    <property type="project" value="UniProtKB-KW"/>
</dbReference>
<keyword evidence="3 7" id="KW-0548">Nucleotidyltransferase</keyword>
<comment type="similarity">
    <text evidence="7 8">Belongs to the RNA polymerase beta' chain family.</text>
</comment>
<feature type="coiled-coil region" evidence="9">
    <location>
        <begin position="1395"/>
        <end position="1422"/>
    </location>
</feature>
<dbReference type="Gene3D" id="3.30.60.280">
    <property type="match status" value="1"/>
</dbReference>
<evidence type="ECO:0000256" key="2">
    <source>
        <dbReference type="ARBA" id="ARBA00022679"/>
    </source>
</evidence>
<name>A0A5D3YG34_9BACT</name>
<dbReference type="Gene3D" id="4.10.860.120">
    <property type="entry name" value="RNA polymerase II, clamp domain"/>
    <property type="match status" value="1"/>
</dbReference>
<feature type="binding site" evidence="7">
    <location>
        <position position="81"/>
    </location>
    <ligand>
        <name>Zn(2+)</name>
        <dbReference type="ChEBI" id="CHEBI:29105"/>
        <label>1</label>
    </ligand>
</feature>
<dbReference type="InterPro" id="IPR044893">
    <property type="entry name" value="RNA_pol_Rpb1_clamp_domain"/>
</dbReference>
<evidence type="ECO:0000256" key="10">
    <source>
        <dbReference type="SAM" id="MobiDB-lite"/>
    </source>
</evidence>
<evidence type="ECO:0000256" key="1">
    <source>
        <dbReference type="ARBA" id="ARBA00022478"/>
    </source>
</evidence>
<dbReference type="Gene3D" id="2.40.50.100">
    <property type="match status" value="3"/>
</dbReference>
<feature type="binding site" evidence="7">
    <location>
        <position position="477"/>
    </location>
    <ligand>
        <name>Mg(2+)</name>
        <dbReference type="ChEBI" id="CHEBI:18420"/>
    </ligand>
</feature>
<feature type="binding site" evidence="7">
    <location>
        <position position="817"/>
    </location>
    <ligand>
        <name>Zn(2+)</name>
        <dbReference type="ChEBI" id="CHEBI:29105"/>
        <label>2</label>
    </ligand>
</feature>
<evidence type="ECO:0000256" key="6">
    <source>
        <dbReference type="ARBA" id="ARBA00048552"/>
    </source>
</evidence>
<dbReference type="InterPro" id="IPR007066">
    <property type="entry name" value="RNA_pol_Rpb1_3"/>
</dbReference>
<feature type="compositionally biased region" description="Acidic residues" evidence="10">
    <location>
        <begin position="1431"/>
        <end position="1450"/>
    </location>
</feature>
<dbReference type="EC" id="2.7.7.6" evidence="7"/>
<feature type="binding site" evidence="7">
    <location>
        <position position="473"/>
    </location>
    <ligand>
        <name>Mg(2+)</name>
        <dbReference type="ChEBI" id="CHEBI:18420"/>
    </ligand>
</feature>
<feature type="binding site" evidence="7">
    <location>
        <position position="475"/>
    </location>
    <ligand>
        <name>Mg(2+)</name>
        <dbReference type="ChEBI" id="CHEBI:18420"/>
    </ligand>
</feature>
<dbReference type="InterPro" id="IPR038120">
    <property type="entry name" value="Rpb1_funnel_sf"/>
</dbReference>
<dbReference type="Pfam" id="PF00623">
    <property type="entry name" value="RNA_pol_Rpb1_2"/>
    <property type="match status" value="1"/>
</dbReference>
<organism evidence="12 13">
    <name type="scientific">Fodinibius salinus</name>
    <dbReference type="NCBI Taxonomy" id="860790"/>
    <lineage>
        <taxon>Bacteria</taxon>
        <taxon>Pseudomonadati</taxon>
        <taxon>Balneolota</taxon>
        <taxon>Balneolia</taxon>
        <taxon>Balneolales</taxon>
        <taxon>Balneolaceae</taxon>
        <taxon>Fodinibius</taxon>
    </lineage>
</organism>
<evidence type="ECO:0000256" key="9">
    <source>
        <dbReference type="SAM" id="Coils"/>
    </source>
</evidence>
<dbReference type="HAMAP" id="MF_01322">
    <property type="entry name" value="RNApol_bact_RpoC"/>
    <property type="match status" value="1"/>
</dbReference>
<feature type="region of interest" description="Disordered" evidence="10">
    <location>
        <begin position="1422"/>
        <end position="1450"/>
    </location>
</feature>
<dbReference type="Gene3D" id="2.40.40.20">
    <property type="match status" value="1"/>
</dbReference>
<keyword evidence="1 7" id="KW-0240">DNA-directed RNA polymerase</keyword>
<feature type="binding site" evidence="7">
    <location>
        <position position="901"/>
    </location>
    <ligand>
        <name>Zn(2+)</name>
        <dbReference type="ChEBI" id="CHEBI:29105"/>
        <label>2</label>
    </ligand>
</feature>
<comment type="function">
    <text evidence="7 8">DNA-dependent RNA polymerase catalyzes the transcription of DNA into RNA using the four ribonucleoside triphosphates as substrates.</text>
</comment>
<keyword evidence="7" id="KW-0862">Zinc</keyword>
<dbReference type="Proteomes" id="UP000324595">
    <property type="component" value="Unassembled WGS sequence"/>
</dbReference>
<dbReference type="PANTHER" id="PTHR19376">
    <property type="entry name" value="DNA-DIRECTED RNA POLYMERASE"/>
    <property type="match status" value="1"/>
</dbReference>
<feature type="binding site" evidence="7">
    <location>
        <position position="891"/>
    </location>
    <ligand>
        <name>Zn(2+)</name>
        <dbReference type="ChEBI" id="CHEBI:29105"/>
        <label>2</label>
    </ligand>
</feature>
<feature type="binding site" evidence="7">
    <location>
        <position position="66"/>
    </location>
    <ligand>
        <name>Zn(2+)</name>
        <dbReference type="ChEBI" id="CHEBI:29105"/>
        <label>1</label>
    </ligand>
</feature>
<dbReference type="RefSeq" id="WP_148899215.1">
    <property type="nucleotide sequence ID" value="NZ_VNHY01000003.1"/>
</dbReference>
<evidence type="ECO:0000256" key="5">
    <source>
        <dbReference type="ARBA" id="ARBA00023163"/>
    </source>
</evidence>
<evidence type="ECO:0000256" key="4">
    <source>
        <dbReference type="ARBA" id="ARBA00022723"/>
    </source>
</evidence>
<dbReference type="PANTHER" id="PTHR19376:SF54">
    <property type="entry name" value="DNA-DIRECTED RNA POLYMERASE SUBUNIT BETA"/>
    <property type="match status" value="1"/>
</dbReference>
<dbReference type="GO" id="GO:0003899">
    <property type="term" value="F:DNA-directed RNA polymerase activity"/>
    <property type="evidence" value="ECO:0007669"/>
    <property type="project" value="UniProtKB-UniRule"/>
</dbReference>
<comment type="caution">
    <text evidence="12">The sequence shown here is derived from an EMBL/GenBank/DDBJ whole genome shotgun (WGS) entry which is preliminary data.</text>
</comment>
<evidence type="ECO:0000256" key="8">
    <source>
        <dbReference type="RuleBase" id="RU004279"/>
    </source>
</evidence>
<dbReference type="GO" id="GO:0003677">
    <property type="term" value="F:DNA binding"/>
    <property type="evidence" value="ECO:0007669"/>
    <property type="project" value="UniProtKB-UniRule"/>
</dbReference>
<dbReference type="Pfam" id="PF04983">
    <property type="entry name" value="RNA_pol_Rpb1_3"/>
    <property type="match status" value="1"/>
</dbReference>
<dbReference type="InterPro" id="IPR042102">
    <property type="entry name" value="RNA_pol_Rpb1_3_sf"/>
</dbReference>
<dbReference type="EMBL" id="VNHY01000003">
    <property type="protein sequence ID" value="TYP92512.1"/>
    <property type="molecule type" value="Genomic_DNA"/>
</dbReference>
<dbReference type="GO" id="GO:0008270">
    <property type="term" value="F:zinc ion binding"/>
    <property type="evidence" value="ECO:0007669"/>
    <property type="project" value="UniProtKB-UniRule"/>
</dbReference>
<comment type="cofactor">
    <cofactor evidence="7">
        <name>Mg(2+)</name>
        <dbReference type="ChEBI" id="CHEBI:18420"/>
    </cofactor>
    <text evidence="7">Binds 1 Mg(2+) ion per subunit.</text>
</comment>
<evidence type="ECO:0000313" key="12">
    <source>
        <dbReference type="EMBL" id="TYP92512.1"/>
    </source>
</evidence>
<dbReference type="Gene3D" id="1.10.40.90">
    <property type="match status" value="1"/>
</dbReference>
<keyword evidence="4 7" id="KW-0479">Metal-binding</keyword>
<reference evidence="12 13" key="1">
    <citation type="submission" date="2019-07" db="EMBL/GenBank/DDBJ databases">
        <title>Genomic Encyclopedia of Archaeal and Bacterial Type Strains, Phase II (KMG-II): from individual species to whole genera.</title>
        <authorList>
            <person name="Goeker M."/>
        </authorList>
    </citation>
    <scope>NUCLEOTIDE SEQUENCE [LARGE SCALE GENOMIC DNA]</scope>
    <source>
        <strain evidence="12 13">DSM 21935</strain>
    </source>
</reference>
<dbReference type="CDD" id="cd01609">
    <property type="entry name" value="RNAP_beta'_N"/>
    <property type="match status" value="1"/>
</dbReference>
<dbReference type="InterPro" id="IPR007083">
    <property type="entry name" value="RNA_pol_Rpb1_4"/>
</dbReference>
<protein>
    <recommendedName>
        <fullName evidence="7">DNA-directed RNA polymerase subunit beta'</fullName>
        <shortName evidence="7">RNAP subunit beta'</shortName>
        <ecNumber evidence="7">2.7.7.6</ecNumber>
    </recommendedName>
    <alternativeName>
        <fullName evidence="7">RNA polymerase subunit beta'</fullName>
    </alternativeName>
    <alternativeName>
        <fullName evidence="7">Transcriptase subunit beta'</fullName>
    </alternativeName>
</protein>
<dbReference type="InterPro" id="IPR007081">
    <property type="entry name" value="RNA_pol_Rpb1_5"/>
</dbReference>
<dbReference type="InterPro" id="IPR000722">
    <property type="entry name" value="RNA_pol_asu"/>
</dbReference>
<dbReference type="Gene3D" id="1.10.150.390">
    <property type="match status" value="1"/>
</dbReference>
<dbReference type="Pfam" id="PF04998">
    <property type="entry name" value="RNA_pol_Rpb1_5"/>
    <property type="match status" value="1"/>
</dbReference>
<dbReference type="GO" id="GO:0000287">
    <property type="term" value="F:magnesium ion binding"/>
    <property type="evidence" value="ECO:0007669"/>
    <property type="project" value="UniProtKB-UniRule"/>
</dbReference>
<keyword evidence="13" id="KW-1185">Reference proteome</keyword>
<proteinExistence type="inferred from homology"/>
<dbReference type="InterPro" id="IPR045867">
    <property type="entry name" value="DNA-dir_RpoC_beta_prime"/>
</dbReference>
<keyword evidence="5 7" id="KW-0804">Transcription</keyword>
<dbReference type="CDD" id="cd02655">
    <property type="entry name" value="RNAP_beta'_C"/>
    <property type="match status" value="1"/>
</dbReference>
<feature type="binding site" evidence="7">
    <location>
        <position position="84"/>
    </location>
    <ligand>
        <name>Zn(2+)</name>
        <dbReference type="ChEBI" id="CHEBI:29105"/>
        <label>1</label>
    </ligand>
</feature>
<evidence type="ECO:0000259" key="11">
    <source>
        <dbReference type="SMART" id="SM00663"/>
    </source>
</evidence>
<dbReference type="Gene3D" id="1.10.274.100">
    <property type="entry name" value="RNA polymerase Rpb1, domain 3"/>
    <property type="match status" value="2"/>
</dbReference>
<evidence type="ECO:0000256" key="3">
    <source>
        <dbReference type="ARBA" id="ARBA00022695"/>
    </source>
</evidence>
<dbReference type="InterPro" id="IPR006592">
    <property type="entry name" value="RNA_pol_N"/>
</dbReference>
<dbReference type="Pfam" id="PF04997">
    <property type="entry name" value="RNA_pol_Rpb1_1"/>
    <property type="match status" value="1"/>
</dbReference>